<name>A0A1M4SS94_9FLAO</name>
<evidence type="ECO:0000259" key="5">
    <source>
        <dbReference type="Pfam" id="PF13905"/>
    </source>
</evidence>
<keyword evidence="4" id="KW-0676">Redox-active center</keyword>
<dbReference type="Pfam" id="PF13905">
    <property type="entry name" value="Thioredoxin_8"/>
    <property type="match status" value="1"/>
</dbReference>
<dbReference type="GO" id="GO:0030313">
    <property type="term" value="C:cell envelope"/>
    <property type="evidence" value="ECO:0007669"/>
    <property type="project" value="UniProtKB-SubCell"/>
</dbReference>
<dbReference type="GO" id="GO:0017004">
    <property type="term" value="P:cytochrome complex assembly"/>
    <property type="evidence" value="ECO:0007669"/>
    <property type="project" value="UniProtKB-KW"/>
</dbReference>
<keyword evidence="7" id="KW-1185">Reference proteome</keyword>
<evidence type="ECO:0000256" key="3">
    <source>
        <dbReference type="ARBA" id="ARBA00023157"/>
    </source>
</evidence>
<reference evidence="6 7" key="1">
    <citation type="submission" date="2016-11" db="EMBL/GenBank/DDBJ databases">
        <authorList>
            <person name="Jaros S."/>
            <person name="Januszkiewicz K."/>
            <person name="Wedrychowicz H."/>
        </authorList>
    </citation>
    <scope>NUCLEOTIDE SEQUENCE [LARGE SCALE GENOMIC DNA]</scope>
    <source>
        <strain evidence="6 7">DSM 25661</strain>
    </source>
</reference>
<keyword evidence="3" id="KW-1015">Disulfide bond</keyword>
<evidence type="ECO:0000313" key="6">
    <source>
        <dbReference type="EMBL" id="SHE35041.1"/>
    </source>
</evidence>
<dbReference type="Proteomes" id="UP000184462">
    <property type="component" value="Unassembled WGS sequence"/>
</dbReference>
<proteinExistence type="predicted"/>
<dbReference type="InterPro" id="IPR036249">
    <property type="entry name" value="Thioredoxin-like_sf"/>
</dbReference>
<evidence type="ECO:0000256" key="4">
    <source>
        <dbReference type="ARBA" id="ARBA00023284"/>
    </source>
</evidence>
<organism evidence="6 7">
    <name type="scientific">Psychroflexus salarius</name>
    <dbReference type="NCBI Taxonomy" id="1155689"/>
    <lineage>
        <taxon>Bacteria</taxon>
        <taxon>Pseudomonadati</taxon>
        <taxon>Bacteroidota</taxon>
        <taxon>Flavobacteriia</taxon>
        <taxon>Flavobacteriales</taxon>
        <taxon>Flavobacteriaceae</taxon>
        <taxon>Psychroflexus</taxon>
    </lineage>
</organism>
<accession>A0A1M4SS94</accession>
<dbReference type="OrthoDB" id="1069091at2"/>
<comment type="subcellular location">
    <subcellularLocation>
        <location evidence="1">Cell envelope</location>
    </subcellularLocation>
</comment>
<evidence type="ECO:0000313" key="7">
    <source>
        <dbReference type="Proteomes" id="UP000184462"/>
    </source>
</evidence>
<gene>
    <name evidence="6" type="ORF">SAMN05444278_101300</name>
</gene>
<dbReference type="Gene3D" id="3.40.30.10">
    <property type="entry name" value="Glutaredoxin"/>
    <property type="match status" value="1"/>
</dbReference>
<dbReference type="SUPFAM" id="SSF52833">
    <property type="entry name" value="Thioredoxin-like"/>
    <property type="match status" value="1"/>
</dbReference>
<dbReference type="AlphaFoldDB" id="A0A1M4SS94"/>
<dbReference type="STRING" id="1155689.SAMN05444278_101300"/>
<dbReference type="InterPro" id="IPR050553">
    <property type="entry name" value="Thioredoxin_ResA/DsbE_sf"/>
</dbReference>
<dbReference type="PANTHER" id="PTHR42852:SF6">
    <property type="entry name" value="THIOL:DISULFIDE INTERCHANGE PROTEIN DSBE"/>
    <property type="match status" value="1"/>
</dbReference>
<evidence type="ECO:0000256" key="2">
    <source>
        <dbReference type="ARBA" id="ARBA00022748"/>
    </source>
</evidence>
<dbReference type="CDD" id="cd02966">
    <property type="entry name" value="TlpA_like_family"/>
    <property type="match status" value="1"/>
</dbReference>
<sequence>MKNCILLGFLFLLFNACQEQHTASKLKLTVNLSGDYPKTLRLKFDDKLLKKDVKNSQAVFEATLESGKSAKILLNDSTSSQTFYIEPKSQSLNLLVDKVTIGKLSYLESKLQLIELTEAKKILESYEKFKLKKISEKSFLNQFEKFNLKHPNHQVIGFILSELAYDNLIKFKKLQLLFEQTVRKAFTKSDFDRFENYYTKRKKYQIGNPFFDFELNDLENKLISKSNLNNRLIFVEFWSTWQAEKALIQQKSLLNNYRQNKANGFEIVAISLNTNKSEWIKHVLGQQMPWINLIAEQGFTNKIATELGITHIPQNFLIDQKGNIIAKNISLKELEVYQNIILD</sequence>
<keyword evidence="2" id="KW-0201">Cytochrome c-type biogenesis</keyword>
<dbReference type="RefSeq" id="WP_083574439.1">
    <property type="nucleotide sequence ID" value="NZ_FQTW01000001.1"/>
</dbReference>
<evidence type="ECO:0000256" key="1">
    <source>
        <dbReference type="ARBA" id="ARBA00004196"/>
    </source>
</evidence>
<dbReference type="InterPro" id="IPR012336">
    <property type="entry name" value="Thioredoxin-like_fold"/>
</dbReference>
<feature type="domain" description="Thioredoxin-like fold" evidence="5">
    <location>
        <begin position="230"/>
        <end position="324"/>
    </location>
</feature>
<dbReference type="EMBL" id="FQTW01000001">
    <property type="protein sequence ID" value="SHE35041.1"/>
    <property type="molecule type" value="Genomic_DNA"/>
</dbReference>
<dbReference type="PANTHER" id="PTHR42852">
    <property type="entry name" value="THIOL:DISULFIDE INTERCHANGE PROTEIN DSBE"/>
    <property type="match status" value="1"/>
</dbReference>
<protein>
    <submittedName>
        <fullName evidence="6">Thioredoxin-like</fullName>
    </submittedName>
</protein>